<dbReference type="InterPro" id="IPR002219">
    <property type="entry name" value="PKC_DAG/PE"/>
</dbReference>
<dbReference type="InterPro" id="IPR008271">
    <property type="entry name" value="Ser/Thr_kinase_AS"/>
</dbReference>
<evidence type="ECO:0000313" key="20">
    <source>
        <dbReference type="EMBL" id="TPX56146.1"/>
    </source>
</evidence>
<dbReference type="GO" id="GO:0008270">
    <property type="term" value="F:zinc ion binding"/>
    <property type="evidence" value="ECO:0007669"/>
    <property type="project" value="UniProtKB-KW"/>
</dbReference>
<evidence type="ECO:0000256" key="9">
    <source>
        <dbReference type="ARBA" id="ARBA00022833"/>
    </source>
</evidence>
<evidence type="ECO:0000256" key="8">
    <source>
        <dbReference type="ARBA" id="ARBA00022777"/>
    </source>
</evidence>
<dbReference type="InterPro" id="IPR000719">
    <property type="entry name" value="Prot_kinase_dom"/>
</dbReference>
<dbReference type="PROSITE" id="PS50011">
    <property type="entry name" value="PROTEIN_KINASE_DOM"/>
    <property type="match status" value="1"/>
</dbReference>
<feature type="region of interest" description="Disordered" evidence="16">
    <location>
        <begin position="1068"/>
        <end position="1124"/>
    </location>
</feature>
<evidence type="ECO:0000256" key="7">
    <source>
        <dbReference type="ARBA" id="ARBA00022771"/>
    </source>
</evidence>
<evidence type="ECO:0000256" key="3">
    <source>
        <dbReference type="ARBA" id="ARBA00022553"/>
    </source>
</evidence>
<name>A0A507DX99_9FUNG</name>
<dbReference type="PROSITE" id="PS51285">
    <property type="entry name" value="AGC_KINASE_CTER"/>
    <property type="match status" value="1"/>
</dbReference>
<evidence type="ECO:0000256" key="15">
    <source>
        <dbReference type="SAM" id="Coils"/>
    </source>
</evidence>
<sequence length="1618" mass="178258">MATGALASQVRGRLEQISSMASSDTISPSLSFETLLDTFLALYTDCKASSPQAGHINNFIQKYEKLITKLQGLRINTADFEIMKTLATGAVGKVCLVKHKTTKKLYAMKILKKMDLLTRQEAAYFMEERDALVYAKESSWITTLYAAFQDEENLYLVLEYASGGSLRALLNNREEPMGEEEARFYVAQILLALDELHRHNFIHRDVKPENCLIDASGYIKLADFGSCIRMGDTKLVTSHETVGTPDYISPEILRAHEGNSSYGRECDWWSLGIILYELLFDEVPFYSESLMETYGKIMDHEKHFEFPEDIPVSREAQDIMRRLICKKEVRLGRDGSQDIQDHAWFRGFDWDSARKMKPPFIPELSGPDDTRYFNDEEDESKKLLKKPLAQTRAFTGQNLPFIGYTYLQDAVPGLQWRIGGATVGGSADWGLGGGTRGSARSMSGSAGEGAMESIRIQELITARQTAETEARQVAAQLNSIQLRFTELQTSLSTSEKKRSLLESTLSDLRALRESDAKDHDALNSTLASLRRSLDAAASEQAEVEDVRSLNARLEKEVEAGRAQVKAAIGDLNAAREQSGEMERVNAALEAQLRGVMKQVEKEASANTVAATKQAELAAALETERSSKAELQLSLLQATQHNSHLALELASLQANLDSHAKEVCDLTTAKFALEKHYSAAQIEVEKLGRQNEALQRTLVEVRSRQHQAVSGQEEEMECLRVRMEAATDKIAGLETALASGAIELDETRKRAQTETAAHDATKDKLKNATTQLNDAHQTLMVVRQQLQMEVDAHRAHTTRAASQQAEMAAQCMQLESTITDLTTQLEALKTDQNQSTSSSTTLPRAATINYEVLYFEAQTSIEELHTYITVLKSKLSASQSTHATLTATADTLKSQLVTSMRESDDLRVRYKDIAVDLDALKQQFSSEKRTTANLGVELTDARIALRAAQDTAMLQAAQMEEWRLANQEAMLRNEELEVQCTLAETQTRNLKERIHELEQTCTALHSQIDGSEDVSSSRRADSLLSSDSHPHNTSHKSAKSPEKTSSSASPRSKGGWKQMLFRTNSQPFKVDTSSLSHARGPSGTPASPADNLSSSQELGYMDSTSSHSQLERRRSTKSSFSMKSSMTKSSDALRVDVDVVNMRQGLSGWLKVPKGGKVKKGWKLRYAVVRDLRVYMYDRDKDVGTMDGNLIADLRCDIFIAKIVAQNELIHANGKDIDCIFKIQSASLIGHSHDSNNNTSHTSLASAKDIGQDPTLALRRITKLSGEIALEEKMLQAAEKMWMASSGVHRATLETQIGSSKMRLAGMKNELIRLRDEGENAGASSDATDTADLTDIDHEEVTMLRRRLAGQLMEEERKRAAVVKVGAAAAETTGAGASGPVGSASPARGAQHGHSLSHTVENELVIADRAIERIRTDIENLSSKDPTILIPTIRKIRDTLEGHSSNGHAFKLRQYYKPIDCAVCHEPLWGGANQGLECTVCKMICHKSCKGTIDLTCAETQALATAQPLYFLAQDPQDRQRWLSGLDYFRKEAQREMHNPNPRSPHVLFPSKSITTFDSGSHGGLPTTTTGGSLMGMPPKSPLPFHGDSAGANSGASARPSVDQRSVGSSSVGSLTGRR</sequence>
<keyword evidence="8" id="KW-0418">Kinase</keyword>
<dbReference type="Pfam" id="PF00069">
    <property type="entry name" value="Pkinase"/>
    <property type="match status" value="1"/>
</dbReference>
<organism evidence="20 21">
    <name type="scientific">Powellomyces hirtus</name>
    <dbReference type="NCBI Taxonomy" id="109895"/>
    <lineage>
        <taxon>Eukaryota</taxon>
        <taxon>Fungi</taxon>
        <taxon>Fungi incertae sedis</taxon>
        <taxon>Chytridiomycota</taxon>
        <taxon>Chytridiomycota incertae sedis</taxon>
        <taxon>Chytridiomycetes</taxon>
        <taxon>Spizellomycetales</taxon>
        <taxon>Powellomycetaceae</taxon>
        <taxon>Powellomyces</taxon>
    </lineage>
</organism>
<keyword evidence="3" id="KW-0597">Phosphoprotein</keyword>
<dbReference type="GO" id="GO:0005524">
    <property type="term" value="F:ATP binding"/>
    <property type="evidence" value="ECO:0007669"/>
    <property type="project" value="UniProtKB-KW"/>
</dbReference>
<dbReference type="SUPFAM" id="SSF56112">
    <property type="entry name" value="Protein kinase-like (PK-like)"/>
    <property type="match status" value="1"/>
</dbReference>
<dbReference type="PANTHER" id="PTHR22988">
    <property type="entry name" value="MYOTONIC DYSTROPHY S/T KINASE-RELATED"/>
    <property type="match status" value="1"/>
</dbReference>
<dbReference type="GO" id="GO:0005856">
    <property type="term" value="C:cytoskeleton"/>
    <property type="evidence" value="ECO:0007669"/>
    <property type="project" value="TreeGrafter"/>
</dbReference>
<dbReference type="Gene3D" id="1.10.510.10">
    <property type="entry name" value="Transferase(Phosphotransferase) domain 1"/>
    <property type="match status" value="1"/>
</dbReference>
<gene>
    <name evidence="20" type="ORF">PhCBS80983_g04761</name>
</gene>
<keyword evidence="9" id="KW-0862">Zinc</keyword>
<evidence type="ECO:0000259" key="17">
    <source>
        <dbReference type="PROSITE" id="PS50011"/>
    </source>
</evidence>
<evidence type="ECO:0000256" key="14">
    <source>
        <dbReference type="ARBA" id="ARBA00048679"/>
    </source>
</evidence>
<dbReference type="Gene3D" id="2.30.29.30">
    <property type="entry name" value="Pleckstrin-homology domain (PH domain)/Phosphotyrosine-binding domain (PTB)"/>
    <property type="match status" value="1"/>
</dbReference>
<evidence type="ECO:0000256" key="2">
    <source>
        <dbReference type="ARBA" id="ARBA00022527"/>
    </source>
</evidence>
<dbReference type="InterPro" id="IPR000961">
    <property type="entry name" value="AGC-kinase_C"/>
</dbReference>
<protein>
    <recommendedName>
        <fullName evidence="1">non-specific serine/threonine protein kinase</fullName>
        <ecNumber evidence="1">2.7.11.1</ecNumber>
    </recommendedName>
</protein>
<keyword evidence="5" id="KW-0479">Metal-binding</keyword>
<dbReference type="InterPro" id="IPR057529">
    <property type="entry name" value="MRCK/ROCK_PH"/>
</dbReference>
<dbReference type="SUPFAM" id="SSF57889">
    <property type="entry name" value="Cysteine-rich domain"/>
    <property type="match status" value="1"/>
</dbReference>
<keyword evidence="21" id="KW-1185">Reference proteome</keyword>
<keyword evidence="11 15" id="KW-0175">Coiled coil</keyword>
<dbReference type="PANTHER" id="PTHR22988:SF71">
    <property type="entry name" value="CITRON RHO-INTERACTING KINASE"/>
    <property type="match status" value="1"/>
</dbReference>
<comment type="similarity">
    <text evidence="12">Belongs to the protein kinase superfamily. STE Ser/Thr protein kinase family. COT1 subfamily.</text>
</comment>
<evidence type="ECO:0000256" key="1">
    <source>
        <dbReference type="ARBA" id="ARBA00012513"/>
    </source>
</evidence>
<dbReference type="SMART" id="SM00109">
    <property type="entry name" value="C1"/>
    <property type="match status" value="1"/>
</dbReference>
<comment type="catalytic activity">
    <reaction evidence="13">
        <text>L-threonyl-[protein] + ATP = O-phospho-L-threonyl-[protein] + ADP + H(+)</text>
        <dbReference type="Rhea" id="RHEA:46608"/>
        <dbReference type="Rhea" id="RHEA-COMP:11060"/>
        <dbReference type="Rhea" id="RHEA-COMP:11605"/>
        <dbReference type="ChEBI" id="CHEBI:15378"/>
        <dbReference type="ChEBI" id="CHEBI:30013"/>
        <dbReference type="ChEBI" id="CHEBI:30616"/>
        <dbReference type="ChEBI" id="CHEBI:61977"/>
        <dbReference type="ChEBI" id="CHEBI:456216"/>
        <dbReference type="EC" id="2.7.11.1"/>
    </reaction>
</comment>
<dbReference type="CDD" id="cd00029">
    <property type="entry name" value="C1"/>
    <property type="match status" value="1"/>
</dbReference>
<keyword evidence="4" id="KW-0808">Transferase</keyword>
<feature type="compositionally biased region" description="Low complexity" evidence="16">
    <location>
        <begin position="1605"/>
        <end position="1618"/>
    </location>
</feature>
<dbReference type="InterPro" id="IPR046349">
    <property type="entry name" value="C1-like_sf"/>
</dbReference>
<dbReference type="GO" id="GO:0031032">
    <property type="term" value="P:actomyosin structure organization"/>
    <property type="evidence" value="ECO:0007669"/>
    <property type="project" value="TreeGrafter"/>
</dbReference>
<evidence type="ECO:0000256" key="6">
    <source>
        <dbReference type="ARBA" id="ARBA00022741"/>
    </source>
</evidence>
<dbReference type="Pfam" id="PF00130">
    <property type="entry name" value="C1_1"/>
    <property type="match status" value="1"/>
</dbReference>
<evidence type="ECO:0000256" key="4">
    <source>
        <dbReference type="ARBA" id="ARBA00022679"/>
    </source>
</evidence>
<feature type="compositionally biased region" description="Low complexity" evidence="16">
    <location>
        <begin position="1371"/>
        <end position="1389"/>
    </location>
</feature>
<feature type="compositionally biased region" description="Polar residues" evidence="16">
    <location>
        <begin position="1089"/>
        <end position="1107"/>
    </location>
</feature>
<dbReference type="FunFam" id="3.30.200.20:FF:001209">
    <property type="entry name" value="Serine/threonine-protein kinase MRCK beta"/>
    <property type="match status" value="1"/>
</dbReference>
<feature type="region of interest" description="Disordered" evidence="16">
    <location>
        <begin position="1535"/>
        <end position="1618"/>
    </location>
</feature>
<feature type="compositionally biased region" description="Low complexity" evidence="16">
    <location>
        <begin position="1563"/>
        <end position="1577"/>
    </location>
</feature>
<evidence type="ECO:0000256" key="16">
    <source>
        <dbReference type="SAM" id="MobiDB-lite"/>
    </source>
</evidence>
<evidence type="ECO:0000256" key="11">
    <source>
        <dbReference type="ARBA" id="ARBA00023054"/>
    </source>
</evidence>
<dbReference type="Pfam" id="PF25346">
    <property type="entry name" value="PH_MRCK"/>
    <property type="match status" value="1"/>
</dbReference>
<feature type="region of interest" description="Disordered" evidence="16">
    <location>
        <begin position="1371"/>
        <end position="1395"/>
    </location>
</feature>
<feature type="domain" description="Phorbol-ester/DAG-type" evidence="18">
    <location>
        <begin position="1446"/>
        <end position="1496"/>
    </location>
</feature>
<dbReference type="STRING" id="109895.A0A507DX99"/>
<dbReference type="GO" id="GO:0005737">
    <property type="term" value="C:cytoplasm"/>
    <property type="evidence" value="ECO:0007669"/>
    <property type="project" value="TreeGrafter"/>
</dbReference>
<dbReference type="GO" id="GO:0004674">
    <property type="term" value="F:protein serine/threonine kinase activity"/>
    <property type="evidence" value="ECO:0007669"/>
    <property type="project" value="UniProtKB-KW"/>
</dbReference>
<evidence type="ECO:0000256" key="13">
    <source>
        <dbReference type="ARBA" id="ARBA00047899"/>
    </source>
</evidence>
<keyword evidence="7" id="KW-0863">Zinc-finger</keyword>
<keyword evidence="10" id="KW-0067">ATP-binding</keyword>
<accession>A0A507DX99</accession>
<evidence type="ECO:0000256" key="12">
    <source>
        <dbReference type="ARBA" id="ARBA00038271"/>
    </source>
</evidence>
<feature type="domain" description="Protein kinase" evidence="17">
    <location>
        <begin position="80"/>
        <end position="345"/>
    </location>
</feature>
<dbReference type="PROSITE" id="PS00479">
    <property type="entry name" value="ZF_DAG_PE_1"/>
    <property type="match status" value="1"/>
</dbReference>
<dbReference type="InterPro" id="IPR011993">
    <property type="entry name" value="PH-like_dom_sf"/>
</dbReference>
<dbReference type="EMBL" id="QEAQ01000084">
    <property type="protein sequence ID" value="TPX56146.1"/>
    <property type="molecule type" value="Genomic_DNA"/>
</dbReference>
<evidence type="ECO:0000256" key="5">
    <source>
        <dbReference type="ARBA" id="ARBA00022723"/>
    </source>
</evidence>
<evidence type="ECO:0000259" key="19">
    <source>
        <dbReference type="PROSITE" id="PS51285"/>
    </source>
</evidence>
<dbReference type="FunFam" id="1.10.510.10:FF:000751">
    <property type="entry name" value="Non-specific serine/threonine protein kinase"/>
    <property type="match status" value="1"/>
</dbReference>
<proteinExistence type="inferred from homology"/>
<dbReference type="Proteomes" id="UP000318582">
    <property type="component" value="Unassembled WGS sequence"/>
</dbReference>
<comment type="catalytic activity">
    <reaction evidence="14">
        <text>L-seryl-[protein] + ATP = O-phospho-L-seryl-[protein] + ADP + H(+)</text>
        <dbReference type="Rhea" id="RHEA:17989"/>
        <dbReference type="Rhea" id="RHEA-COMP:9863"/>
        <dbReference type="Rhea" id="RHEA-COMP:11604"/>
        <dbReference type="ChEBI" id="CHEBI:15378"/>
        <dbReference type="ChEBI" id="CHEBI:29999"/>
        <dbReference type="ChEBI" id="CHEBI:30616"/>
        <dbReference type="ChEBI" id="CHEBI:83421"/>
        <dbReference type="ChEBI" id="CHEBI:456216"/>
        <dbReference type="EC" id="2.7.11.1"/>
    </reaction>
</comment>
<keyword evidence="6" id="KW-0547">Nucleotide-binding</keyword>
<dbReference type="PROSITE" id="PS50081">
    <property type="entry name" value="ZF_DAG_PE_2"/>
    <property type="match status" value="1"/>
</dbReference>
<feature type="domain" description="AGC-kinase C-terminal" evidence="19">
    <location>
        <begin position="346"/>
        <end position="416"/>
    </location>
</feature>
<evidence type="ECO:0000256" key="10">
    <source>
        <dbReference type="ARBA" id="ARBA00022840"/>
    </source>
</evidence>
<dbReference type="Gene3D" id="3.30.60.20">
    <property type="match status" value="1"/>
</dbReference>
<dbReference type="EC" id="2.7.11.1" evidence="1"/>
<keyword evidence="2" id="KW-0723">Serine/threonine-protein kinase</keyword>
<dbReference type="InterPro" id="IPR011009">
    <property type="entry name" value="Kinase-like_dom_sf"/>
</dbReference>
<dbReference type="SMART" id="SM00220">
    <property type="entry name" value="S_TKc"/>
    <property type="match status" value="1"/>
</dbReference>
<reference evidence="20 21" key="1">
    <citation type="journal article" date="2019" name="Sci. Rep.">
        <title>Comparative genomics of chytrid fungi reveal insights into the obligate biotrophic and pathogenic lifestyle of Synchytrium endobioticum.</title>
        <authorList>
            <person name="van de Vossenberg B.T.L.H."/>
            <person name="Warris S."/>
            <person name="Nguyen H.D.T."/>
            <person name="van Gent-Pelzer M.P.E."/>
            <person name="Joly D.L."/>
            <person name="van de Geest H.C."/>
            <person name="Bonants P.J.M."/>
            <person name="Smith D.S."/>
            <person name="Levesque C.A."/>
            <person name="van der Lee T.A.J."/>
        </authorList>
    </citation>
    <scope>NUCLEOTIDE SEQUENCE [LARGE SCALE GENOMIC DNA]</scope>
    <source>
        <strain evidence="20 21">CBS 809.83</strain>
    </source>
</reference>
<feature type="coiled-coil region" evidence="15">
    <location>
        <begin position="519"/>
        <end position="591"/>
    </location>
</feature>
<dbReference type="Gene3D" id="3.30.200.20">
    <property type="entry name" value="Phosphorylase Kinase, domain 1"/>
    <property type="match status" value="1"/>
</dbReference>
<evidence type="ECO:0000313" key="21">
    <source>
        <dbReference type="Proteomes" id="UP000318582"/>
    </source>
</evidence>
<feature type="region of interest" description="Disordered" evidence="16">
    <location>
        <begin position="1006"/>
        <end position="1055"/>
    </location>
</feature>
<dbReference type="PROSITE" id="PS00108">
    <property type="entry name" value="PROTEIN_KINASE_ST"/>
    <property type="match status" value="1"/>
</dbReference>
<feature type="coiled-coil region" evidence="15">
    <location>
        <begin position="641"/>
        <end position="777"/>
    </location>
</feature>
<feature type="compositionally biased region" description="Low complexity" evidence="16">
    <location>
        <begin position="1586"/>
        <end position="1597"/>
    </location>
</feature>
<comment type="caution">
    <text evidence="20">The sequence shown here is derived from an EMBL/GenBank/DDBJ whole genome shotgun (WGS) entry which is preliminary data.</text>
</comment>
<feature type="coiled-coil region" evidence="15">
    <location>
        <begin position="958"/>
        <end position="1006"/>
    </location>
</feature>
<evidence type="ECO:0000259" key="18">
    <source>
        <dbReference type="PROSITE" id="PS50081"/>
    </source>
</evidence>
<dbReference type="SMART" id="SM00133">
    <property type="entry name" value="S_TK_X"/>
    <property type="match status" value="1"/>
</dbReference>
<dbReference type="InterPro" id="IPR050839">
    <property type="entry name" value="Rho-assoc_Ser/Thr_Kinase"/>
</dbReference>